<dbReference type="CDD" id="cd06529">
    <property type="entry name" value="S24_LexA-like"/>
    <property type="match status" value="1"/>
</dbReference>
<name>A0A1Y2K221_9PROT</name>
<dbReference type="Proteomes" id="UP000194003">
    <property type="component" value="Unassembled WGS sequence"/>
</dbReference>
<evidence type="ECO:0000313" key="3">
    <source>
        <dbReference type="Proteomes" id="UP000194003"/>
    </source>
</evidence>
<feature type="domain" description="Peptidase S24/S26A/S26B/S26C" evidence="1">
    <location>
        <begin position="21"/>
        <end position="138"/>
    </location>
</feature>
<gene>
    <name evidence="2" type="ORF">MAIT1_00710</name>
</gene>
<reference evidence="2 3" key="1">
    <citation type="journal article" date="2016" name="BMC Genomics">
        <title>Combined genomic and structural analyses of a cultured magnetotactic bacterium reveals its niche adaptation to a dynamic environment.</title>
        <authorList>
            <person name="Araujo A.C."/>
            <person name="Morillo V."/>
            <person name="Cypriano J."/>
            <person name="Teixeira L.C."/>
            <person name="Leao P."/>
            <person name="Lyra S."/>
            <person name="Almeida L.G."/>
            <person name="Bazylinski D.A."/>
            <person name="Vasconcellos A.T."/>
            <person name="Abreu F."/>
            <person name="Lins U."/>
        </authorList>
    </citation>
    <scope>NUCLEOTIDE SEQUENCE [LARGE SCALE GENOMIC DNA]</scope>
    <source>
        <strain evidence="2 3">IT-1</strain>
    </source>
</reference>
<organism evidence="2 3">
    <name type="scientific">Magnetofaba australis IT-1</name>
    <dbReference type="NCBI Taxonomy" id="1434232"/>
    <lineage>
        <taxon>Bacteria</taxon>
        <taxon>Pseudomonadati</taxon>
        <taxon>Pseudomonadota</taxon>
        <taxon>Magnetococcia</taxon>
        <taxon>Magnetococcales</taxon>
        <taxon>Magnetococcaceae</taxon>
        <taxon>Magnetofaba</taxon>
    </lineage>
</organism>
<dbReference type="AlphaFoldDB" id="A0A1Y2K221"/>
<dbReference type="PANTHER" id="PTHR33516">
    <property type="entry name" value="LEXA REPRESSOR"/>
    <property type="match status" value="1"/>
</dbReference>
<keyword evidence="3" id="KW-1185">Reference proteome</keyword>
<dbReference type="Pfam" id="PF00717">
    <property type="entry name" value="Peptidase_S24"/>
    <property type="match status" value="1"/>
</dbReference>
<dbReference type="STRING" id="1434232.MAIT1_00710"/>
<evidence type="ECO:0000259" key="1">
    <source>
        <dbReference type="Pfam" id="PF00717"/>
    </source>
</evidence>
<accession>A0A1Y2K221</accession>
<comment type="caution">
    <text evidence="2">The sequence shown here is derived from an EMBL/GenBank/DDBJ whole genome shotgun (WGS) entry which is preliminary data.</text>
</comment>
<dbReference type="InterPro" id="IPR015927">
    <property type="entry name" value="Peptidase_S24_S26A/B/C"/>
</dbReference>
<protein>
    <submittedName>
        <fullName evidence="2">Putative HTH-type transcriptional regulator for conjugative element SXT</fullName>
    </submittedName>
</protein>
<proteinExistence type="predicted"/>
<dbReference type="Gene3D" id="2.10.109.10">
    <property type="entry name" value="Umud Fragment, subunit A"/>
    <property type="match status" value="1"/>
</dbReference>
<dbReference type="InterPro" id="IPR050077">
    <property type="entry name" value="LexA_repressor"/>
</dbReference>
<dbReference type="InterPro" id="IPR039418">
    <property type="entry name" value="LexA-like"/>
</dbReference>
<dbReference type="PANTHER" id="PTHR33516:SF2">
    <property type="entry name" value="LEXA REPRESSOR-RELATED"/>
    <property type="match status" value="1"/>
</dbReference>
<dbReference type="EMBL" id="LVJN01000021">
    <property type="protein sequence ID" value="OSM00242.1"/>
    <property type="molecule type" value="Genomic_DNA"/>
</dbReference>
<dbReference type="InterPro" id="IPR036286">
    <property type="entry name" value="LexA/Signal_pep-like_sf"/>
</dbReference>
<dbReference type="SUPFAM" id="SSF51306">
    <property type="entry name" value="LexA/Signal peptidase"/>
    <property type="match status" value="1"/>
</dbReference>
<evidence type="ECO:0000313" key="2">
    <source>
        <dbReference type="EMBL" id="OSM00242.1"/>
    </source>
</evidence>
<sequence length="146" mass="16192">MRAEPVKSDVREGPGFVGRLPLISWVQAGNWSDVVDTYQPNDAETWIDVTKRFGENAFALRVVGDSMEPQAPEGSIILVDPARQAVNNSLVVARLDDEMQATFKQLIIEGGQYLLKPLNPRYPIMDLTGRPVTICGVVRQIVIDLD</sequence>